<organism evidence="1 2">
    <name type="scientific">Sistotremastrum suecicum HHB10207 ss-3</name>
    <dbReference type="NCBI Taxonomy" id="1314776"/>
    <lineage>
        <taxon>Eukaryota</taxon>
        <taxon>Fungi</taxon>
        <taxon>Dikarya</taxon>
        <taxon>Basidiomycota</taxon>
        <taxon>Agaricomycotina</taxon>
        <taxon>Agaricomycetes</taxon>
        <taxon>Sistotremastrales</taxon>
        <taxon>Sistotremastraceae</taxon>
        <taxon>Sistotremastrum</taxon>
    </lineage>
</organism>
<sequence length="165" mass="18856">MGQTKSEASRARPKSVEEGNTRTKLVLVCVLYIYNHDVHDEVHDKNATEVVRCRATTNTIRSGKDNGRHQRGNQASIGTNKSLRFECLSLLQAIDKFPLSESRIKTVSPRSCGKRSMFQNQPQNSNFFRDLCQSPENRHLTRLPEQKSPFPYVVFHEPVLTSDRL</sequence>
<proteinExistence type="predicted"/>
<dbReference type="EMBL" id="KV428091">
    <property type="protein sequence ID" value="KZT37091.1"/>
    <property type="molecule type" value="Genomic_DNA"/>
</dbReference>
<dbReference type="Proteomes" id="UP000076798">
    <property type="component" value="Unassembled WGS sequence"/>
</dbReference>
<keyword evidence="2" id="KW-1185">Reference proteome</keyword>
<evidence type="ECO:0000313" key="2">
    <source>
        <dbReference type="Proteomes" id="UP000076798"/>
    </source>
</evidence>
<dbReference type="AlphaFoldDB" id="A0A166C559"/>
<reference evidence="1 2" key="1">
    <citation type="journal article" date="2016" name="Mol. Biol. Evol.">
        <title>Comparative Genomics of Early-Diverging Mushroom-Forming Fungi Provides Insights into the Origins of Lignocellulose Decay Capabilities.</title>
        <authorList>
            <person name="Nagy L.G."/>
            <person name="Riley R."/>
            <person name="Tritt A."/>
            <person name="Adam C."/>
            <person name="Daum C."/>
            <person name="Floudas D."/>
            <person name="Sun H."/>
            <person name="Yadav J.S."/>
            <person name="Pangilinan J."/>
            <person name="Larsson K.H."/>
            <person name="Matsuura K."/>
            <person name="Barry K."/>
            <person name="Labutti K."/>
            <person name="Kuo R."/>
            <person name="Ohm R.A."/>
            <person name="Bhattacharya S.S."/>
            <person name="Shirouzu T."/>
            <person name="Yoshinaga Y."/>
            <person name="Martin F.M."/>
            <person name="Grigoriev I.V."/>
            <person name="Hibbett D.S."/>
        </authorList>
    </citation>
    <scope>NUCLEOTIDE SEQUENCE [LARGE SCALE GENOMIC DNA]</scope>
    <source>
        <strain evidence="1 2">HHB10207 ss-3</strain>
    </source>
</reference>
<name>A0A166C559_9AGAM</name>
<evidence type="ECO:0000313" key="1">
    <source>
        <dbReference type="EMBL" id="KZT37091.1"/>
    </source>
</evidence>
<protein>
    <submittedName>
        <fullName evidence="1">Uncharacterized protein</fullName>
    </submittedName>
</protein>
<gene>
    <name evidence="1" type="ORF">SISSUDRAFT_887012</name>
</gene>
<accession>A0A166C559</accession>